<gene>
    <name evidence="1" type="ORF">HMPREF9997_01873</name>
</gene>
<dbReference type="STRING" id="1035195.HMPREF9997_01873"/>
<keyword evidence="2" id="KW-1185">Reference proteome</keyword>
<accession>L1MDV7</accession>
<sequence>MIGHLHNHIELNGASIIAIFCCFSFAKHENFLILFCSTK</sequence>
<evidence type="ECO:0000313" key="1">
    <source>
        <dbReference type="EMBL" id="EKX89402.1"/>
    </source>
</evidence>
<proteinExistence type="predicted"/>
<protein>
    <submittedName>
        <fullName evidence="1">Uncharacterized protein</fullName>
    </submittedName>
</protein>
<comment type="caution">
    <text evidence="1">The sequence shown here is derived from an EMBL/GenBank/DDBJ whole genome shotgun (WGS) entry which is preliminary data.</text>
</comment>
<dbReference type="Proteomes" id="UP000010445">
    <property type="component" value="Unassembled WGS sequence"/>
</dbReference>
<dbReference type="HOGENOM" id="CLU_3308121_0_0_11"/>
<organism evidence="1 2">
    <name type="scientific">Corynebacterium durum F0235</name>
    <dbReference type="NCBI Taxonomy" id="1035195"/>
    <lineage>
        <taxon>Bacteria</taxon>
        <taxon>Bacillati</taxon>
        <taxon>Actinomycetota</taxon>
        <taxon>Actinomycetes</taxon>
        <taxon>Mycobacteriales</taxon>
        <taxon>Corynebacteriaceae</taxon>
        <taxon>Corynebacterium</taxon>
    </lineage>
</organism>
<reference evidence="1 2" key="1">
    <citation type="submission" date="2012-05" db="EMBL/GenBank/DDBJ databases">
        <authorList>
            <person name="Weinstock G."/>
            <person name="Sodergren E."/>
            <person name="Lobos E.A."/>
            <person name="Fulton L."/>
            <person name="Fulton R."/>
            <person name="Courtney L."/>
            <person name="Fronick C."/>
            <person name="O'Laughlin M."/>
            <person name="Godfrey J."/>
            <person name="Wilson R.M."/>
            <person name="Miner T."/>
            <person name="Farmer C."/>
            <person name="Delehaunty K."/>
            <person name="Cordes M."/>
            <person name="Minx P."/>
            <person name="Tomlinson C."/>
            <person name="Chen J."/>
            <person name="Wollam A."/>
            <person name="Pepin K.H."/>
            <person name="Bhonagiri V."/>
            <person name="Zhang X."/>
            <person name="Suruliraj S."/>
            <person name="Warren W."/>
            <person name="Mitreva M."/>
            <person name="Mardis E.R."/>
            <person name="Wilson R.K."/>
        </authorList>
    </citation>
    <scope>NUCLEOTIDE SEQUENCE [LARGE SCALE GENOMIC DNA]</scope>
    <source>
        <strain evidence="1 2">F0235</strain>
    </source>
</reference>
<dbReference type="EMBL" id="AMEM01000024">
    <property type="protein sequence ID" value="EKX89402.1"/>
    <property type="molecule type" value="Genomic_DNA"/>
</dbReference>
<evidence type="ECO:0000313" key="2">
    <source>
        <dbReference type="Proteomes" id="UP000010445"/>
    </source>
</evidence>
<name>L1MDV7_9CORY</name>
<dbReference type="AlphaFoldDB" id="L1MDV7"/>